<feature type="transmembrane region" description="Helical" evidence="1">
    <location>
        <begin position="12"/>
        <end position="32"/>
    </location>
</feature>
<name>A0A6N4QHY9_9LEPT</name>
<evidence type="ECO:0000313" key="2">
    <source>
        <dbReference type="EMBL" id="TGL81845.1"/>
    </source>
</evidence>
<dbReference type="RefSeq" id="WP_135572811.1">
    <property type="nucleotide sequence ID" value="NZ_RQGK01000077.1"/>
</dbReference>
<dbReference type="Pfam" id="PF13450">
    <property type="entry name" value="NAD_binding_8"/>
    <property type="match status" value="1"/>
</dbReference>
<dbReference type="InterPro" id="IPR036188">
    <property type="entry name" value="FAD/NAD-bd_sf"/>
</dbReference>
<reference evidence="2 3" key="1">
    <citation type="journal article" date="2019" name="PLoS Negl. Trop. Dis.">
        <title>Revisiting the worldwide diversity of Leptospira species in the environment.</title>
        <authorList>
            <person name="Vincent A.T."/>
            <person name="Schiettekatte O."/>
            <person name="Bourhy P."/>
            <person name="Veyrier F.J."/>
            <person name="Picardeau M."/>
        </authorList>
    </citation>
    <scope>NUCLEOTIDE SEQUENCE [LARGE SCALE GENOMIC DNA]</scope>
    <source>
        <strain evidence="2 3">201702445</strain>
    </source>
</reference>
<keyword evidence="1" id="KW-0812">Transmembrane</keyword>
<dbReference type="PANTHER" id="PTHR42923:SF39">
    <property type="entry name" value="AMINO OXIDASE"/>
    <property type="match status" value="1"/>
</dbReference>
<gene>
    <name evidence="2" type="ORF">EHQ83_14770</name>
</gene>
<dbReference type="GO" id="GO:0016491">
    <property type="term" value="F:oxidoreductase activity"/>
    <property type="evidence" value="ECO:0007669"/>
    <property type="project" value="TreeGrafter"/>
</dbReference>
<proteinExistence type="predicted"/>
<dbReference type="EMBL" id="RQGM01000060">
    <property type="protein sequence ID" value="TGL81845.1"/>
    <property type="molecule type" value="Genomic_DNA"/>
</dbReference>
<dbReference type="AlphaFoldDB" id="A0A6N4QHY9"/>
<dbReference type="InterPro" id="IPR050464">
    <property type="entry name" value="Zeta_carotene_desat/Oxidored"/>
</dbReference>
<dbReference type="SUPFAM" id="SSF51905">
    <property type="entry name" value="FAD/NAD(P)-binding domain"/>
    <property type="match status" value="1"/>
</dbReference>
<evidence type="ECO:0000256" key="1">
    <source>
        <dbReference type="SAM" id="Phobius"/>
    </source>
</evidence>
<dbReference type="Proteomes" id="UP000297613">
    <property type="component" value="Unassembled WGS sequence"/>
</dbReference>
<keyword evidence="1" id="KW-1133">Transmembrane helix</keyword>
<evidence type="ECO:0000313" key="3">
    <source>
        <dbReference type="Proteomes" id="UP000297613"/>
    </source>
</evidence>
<dbReference type="Gene3D" id="3.50.50.60">
    <property type="entry name" value="FAD/NAD(P)-binding domain"/>
    <property type="match status" value="1"/>
</dbReference>
<protein>
    <submittedName>
        <fullName evidence="2">NAD(P)/FAD-dependent oxidoreductase</fullName>
    </submittedName>
</protein>
<comment type="caution">
    <text evidence="2">The sequence shown here is derived from an EMBL/GenBank/DDBJ whole genome shotgun (WGS) entry which is preliminary data.</text>
</comment>
<accession>A0A6N4QHY9</accession>
<sequence length="547" mass="61568">MQEEDSKSISRKSFLTVLGLCISALAGGAWFLKFRHRITGTIVGPNGNVAHRIRNNKDASPSSNIHLATSEKTKVLILGGGIAGLSTGYYLHKAGFNDFKILELENESGGNSRSGTNRIGSYPWGAHYLPQPGEEAILVRKFLEENRIMIGKDKQGKPIYNERYLCFDPEERIFHQGRWNEGLFPSGSPDSSAANEERKFKKFIQGWRSKIGRDGKKAFSIPIDLSSRDPEFLKLDQITFFEYIKEQGFQTKELFWFLDYSVRDDFGGSIETVSAWIGLHYFCSRPVDANGEDLTLLTWSEGSGFLTEKLRVPIRSKIQTETLVEKVNPNFSKEANFAVQTYSTVSGEQKLLLCDSIVYALPSFTRKYILGEKTGVAEGLTYSPWLVANLSVDKIPTGKGIPPCWDNVIYQSPSLGYVVSTHQDLRAGREESVLTYYRAFGAADTVATRKKMMRTSWSDWKESILFDLKKAHPDIEKRIQNIDIMTYAHAMIRPVPGLIWGGKREKLSVSYPNLHFAHSDLSGISIFEEALVRGHNAAYKVLGEQRL</sequence>
<organism evidence="2 3">
    <name type="scientific">Leptospira yasudae</name>
    <dbReference type="NCBI Taxonomy" id="2202201"/>
    <lineage>
        <taxon>Bacteria</taxon>
        <taxon>Pseudomonadati</taxon>
        <taxon>Spirochaetota</taxon>
        <taxon>Spirochaetia</taxon>
        <taxon>Leptospirales</taxon>
        <taxon>Leptospiraceae</taxon>
        <taxon>Leptospira</taxon>
    </lineage>
</organism>
<dbReference type="PANTHER" id="PTHR42923">
    <property type="entry name" value="PROTOPORPHYRINOGEN OXIDASE"/>
    <property type="match status" value="1"/>
</dbReference>
<keyword evidence="1" id="KW-0472">Membrane</keyword>